<dbReference type="AlphaFoldDB" id="A0A5C1A8V0"/>
<gene>
    <name evidence="1" type="ORF">PX52LOC_01082</name>
</gene>
<evidence type="ECO:0000313" key="1">
    <source>
        <dbReference type="EMBL" id="QEL14212.1"/>
    </source>
</evidence>
<proteinExistence type="predicted"/>
<evidence type="ECO:0000313" key="2">
    <source>
        <dbReference type="Proteomes" id="UP000324974"/>
    </source>
</evidence>
<organism evidence="1 2">
    <name type="scientific">Limnoglobus roseus</name>
    <dbReference type="NCBI Taxonomy" id="2598579"/>
    <lineage>
        <taxon>Bacteria</taxon>
        <taxon>Pseudomonadati</taxon>
        <taxon>Planctomycetota</taxon>
        <taxon>Planctomycetia</taxon>
        <taxon>Gemmatales</taxon>
        <taxon>Gemmataceae</taxon>
        <taxon>Limnoglobus</taxon>
    </lineage>
</organism>
<keyword evidence="2" id="KW-1185">Reference proteome</keyword>
<reference evidence="2" key="1">
    <citation type="submission" date="2019-08" db="EMBL/GenBank/DDBJ databases">
        <title>Limnoglobus roseus gen. nov., sp. nov., a novel freshwater planctomycete with a giant genome from the family Gemmataceae.</title>
        <authorList>
            <person name="Kulichevskaya I.S."/>
            <person name="Naumoff D.G."/>
            <person name="Miroshnikov K."/>
            <person name="Ivanova A."/>
            <person name="Philippov D.A."/>
            <person name="Hakobyan A."/>
            <person name="Rijpstra I.C."/>
            <person name="Sinninghe Damste J.S."/>
            <person name="Liesack W."/>
            <person name="Dedysh S.N."/>
        </authorList>
    </citation>
    <scope>NUCLEOTIDE SEQUENCE [LARGE SCALE GENOMIC DNA]</scope>
    <source>
        <strain evidence="2">PX52</strain>
    </source>
</reference>
<dbReference type="KEGG" id="lrs:PX52LOC_01082"/>
<accession>A0A5C1A8V0</accession>
<sequence>MRFQIPHTLLAQLRAVQSARGYSDDVTVSEDAFLLDPGFGPASYLTADGRVLLDTREWSGEPVREATPDEAVCVIVVGAKKTGIAGLFELLPPRPFGAATCDRCLGNRFWSFGTDAGTGRAKTIVCPTCAGHGWVD</sequence>
<name>A0A5C1A8V0_9BACT</name>
<dbReference type="Proteomes" id="UP000324974">
    <property type="component" value="Chromosome"/>
</dbReference>
<dbReference type="EMBL" id="CP042425">
    <property type="protein sequence ID" value="QEL14212.1"/>
    <property type="molecule type" value="Genomic_DNA"/>
</dbReference>
<protein>
    <submittedName>
        <fullName evidence="1">Uncharacterized protein</fullName>
    </submittedName>
</protein>